<keyword evidence="2" id="KW-1185">Reference proteome</keyword>
<dbReference type="AlphaFoldDB" id="A0A1H3T0Y1"/>
<proteinExistence type="predicted"/>
<accession>A0A1H3T0Y1</accession>
<name>A0A1H3T0Y1_9ACTN</name>
<reference evidence="2" key="1">
    <citation type="submission" date="2016-10" db="EMBL/GenBank/DDBJ databases">
        <authorList>
            <person name="Varghese N."/>
            <person name="Submissions S."/>
        </authorList>
    </citation>
    <scope>NUCLEOTIDE SEQUENCE [LARGE SCALE GENOMIC DNA]</scope>
    <source>
        <strain evidence="2">DSM 45245</strain>
    </source>
</reference>
<dbReference type="EMBL" id="FNPH01000016">
    <property type="protein sequence ID" value="SDZ43617.1"/>
    <property type="molecule type" value="Genomic_DNA"/>
</dbReference>
<organism evidence="1 2">
    <name type="scientific">Micromonospora pattaloongensis</name>
    <dbReference type="NCBI Taxonomy" id="405436"/>
    <lineage>
        <taxon>Bacteria</taxon>
        <taxon>Bacillati</taxon>
        <taxon>Actinomycetota</taxon>
        <taxon>Actinomycetes</taxon>
        <taxon>Micromonosporales</taxon>
        <taxon>Micromonosporaceae</taxon>
        <taxon>Micromonospora</taxon>
    </lineage>
</organism>
<protein>
    <submittedName>
        <fullName evidence="1">Uncharacterized protein</fullName>
    </submittedName>
</protein>
<evidence type="ECO:0000313" key="1">
    <source>
        <dbReference type="EMBL" id="SDZ43617.1"/>
    </source>
</evidence>
<sequence>MDATPELSVVVDRRYEQGRRIAVGRRLGGVELLSTSIGDPITPESNGSLGSIHYEIDISGCNDGVWLMVIDHAPEAGGEVKALFSPYRTCVGVVVATAMALAVADLGGGEFIDEQIQMLRPGHTDPRHVVKVTRLPRDQGEFATRCERYLRQFPHLGDWPRDVSMP</sequence>
<dbReference type="STRING" id="405436.SAMN05444365_11629"/>
<evidence type="ECO:0000313" key="2">
    <source>
        <dbReference type="Proteomes" id="UP000242415"/>
    </source>
</evidence>
<dbReference type="Proteomes" id="UP000242415">
    <property type="component" value="Unassembled WGS sequence"/>
</dbReference>
<gene>
    <name evidence="1" type="ORF">SAMN05444365_11629</name>
</gene>